<dbReference type="GO" id="GO:0005737">
    <property type="term" value="C:cytoplasm"/>
    <property type="evidence" value="ECO:0007669"/>
    <property type="project" value="TreeGrafter"/>
</dbReference>
<keyword evidence="4 6" id="KW-0663">Pyridoxal phosphate</keyword>
<feature type="modified residue" description="N6-(pyridoxal phosphate)lysine" evidence="6">
    <location>
        <position position="303"/>
    </location>
</feature>
<dbReference type="SUPFAM" id="SSF53383">
    <property type="entry name" value="PLP-dependent transferases"/>
    <property type="match status" value="1"/>
</dbReference>
<dbReference type="InterPro" id="IPR002129">
    <property type="entry name" value="PyrdxlP-dep_de-COase"/>
</dbReference>
<evidence type="ECO:0000256" key="4">
    <source>
        <dbReference type="ARBA" id="ARBA00022898"/>
    </source>
</evidence>
<gene>
    <name evidence="8" type="ORF">ABGB03_08895</name>
</gene>
<proteinExistence type="inferred from homology"/>
<dbReference type="GO" id="GO:0008483">
    <property type="term" value="F:transaminase activity"/>
    <property type="evidence" value="ECO:0007669"/>
    <property type="project" value="UniProtKB-KW"/>
</dbReference>
<keyword evidence="8" id="KW-0032">Aminotransferase</keyword>
<evidence type="ECO:0000256" key="5">
    <source>
        <dbReference type="ARBA" id="ARBA00023239"/>
    </source>
</evidence>
<dbReference type="Gene3D" id="3.90.1150.10">
    <property type="entry name" value="Aspartate Aminotransferase, domain 1"/>
    <property type="match status" value="1"/>
</dbReference>
<keyword evidence="8" id="KW-0808">Transferase</keyword>
<evidence type="ECO:0000313" key="8">
    <source>
        <dbReference type="EMBL" id="XBG59979.1"/>
    </source>
</evidence>
<evidence type="ECO:0000256" key="2">
    <source>
        <dbReference type="ARBA" id="ARBA00009533"/>
    </source>
</evidence>
<dbReference type="Pfam" id="PF00282">
    <property type="entry name" value="Pyridoxal_deC"/>
    <property type="match status" value="1"/>
</dbReference>
<dbReference type="GO" id="GO:0019752">
    <property type="term" value="P:carboxylic acid metabolic process"/>
    <property type="evidence" value="ECO:0007669"/>
    <property type="project" value="InterPro"/>
</dbReference>
<organism evidence="8">
    <name type="scientific">Pontimicrobium sp. SW4</name>
    <dbReference type="NCBI Taxonomy" id="3153519"/>
    <lineage>
        <taxon>Bacteria</taxon>
        <taxon>Pseudomonadati</taxon>
        <taxon>Bacteroidota</taxon>
        <taxon>Flavobacteriia</taxon>
        <taxon>Flavobacteriales</taxon>
        <taxon>Flavobacteriaceae</taxon>
        <taxon>Pontimicrobium</taxon>
    </lineage>
</organism>
<dbReference type="PANTHER" id="PTHR11999">
    <property type="entry name" value="GROUP II PYRIDOXAL-5-PHOSPHATE DECARBOXYLASE"/>
    <property type="match status" value="1"/>
</dbReference>
<dbReference type="InterPro" id="IPR015424">
    <property type="entry name" value="PyrdxlP-dep_Trfase"/>
</dbReference>
<comment type="similarity">
    <text evidence="2 7">Belongs to the group II decarboxylase family.</text>
</comment>
<dbReference type="RefSeq" id="WP_347922026.1">
    <property type="nucleotide sequence ID" value="NZ_CP157199.1"/>
</dbReference>
<dbReference type="GO" id="GO:0016831">
    <property type="term" value="F:carboxy-lyase activity"/>
    <property type="evidence" value="ECO:0007669"/>
    <property type="project" value="UniProtKB-KW"/>
</dbReference>
<keyword evidence="3" id="KW-0210">Decarboxylase</keyword>
<protein>
    <submittedName>
        <fullName evidence="8">Aminotransferase class V-fold PLP-dependent enzyme</fullName>
    </submittedName>
</protein>
<dbReference type="EMBL" id="CP157199">
    <property type="protein sequence ID" value="XBG59979.1"/>
    <property type="molecule type" value="Genomic_DNA"/>
</dbReference>
<keyword evidence="5 7" id="KW-0456">Lyase</keyword>
<dbReference type="InterPro" id="IPR015422">
    <property type="entry name" value="PyrdxlP-dep_Trfase_small"/>
</dbReference>
<comment type="cofactor">
    <cofactor evidence="1 6 7">
        <name>pyridoxal 5'-phosphate</name>
        <dbReference type="ChEBI" id="CHEBI:597326"/>
    </cofactor>
</comment>
<dbReference type="InterPro" id="IPR010977">
    <property type="entry name" value="Aromatic_deC"/>
</dbReference>
<dbReference type="GO" id="GO:0030170">
    <property type="term" value="F:pyridoxal phosphate binding"/>
    <property type="evidence" value="ECO:0007669"/>
    <property type="project" value="InterPro"/>
</dbReference>
<reference evidence="8" key="1">
    <citation type="submission" date="2024-05" db="EMBL/GenBank/DDBJ databases">
        <title>Pontimicrobium maritimus sp. nov., isolated form sea water.</title>
        <authorList>
            <person name="Muhammad N."/>
            <person name="Vuong T.Q."/>
            <person name="Han H.L."/>
            <person name="Kim S.-G."/>
        </authorList>
    </citation>
    <scope>NUCLEOTIDE SEQUENCE</scope>
    <source>
        <strain evidence="8">SW4</strain>
    </source>
</reference>
<sequence length="478" mass="53366">MNQLKHQILSLQSKSQSLEPNEAQRNIYLEKVNAYANSFLNSIDTTNAYCGDKETPEIFKVTNKTKSIEQILELYANEVAAKGINAASGGHLGYIPGGGIYTSSLADYLVDVTNEYVGMHYSCPGGVAIEHELLNWMKSMFNFPGSAIGNLTSGGSIANLIALTAARDKHGIKNAVIEKSVIYTSPQVHHCIQKALRIIGLEDVQIRYLKLDVYSRIIASDLEQKIEKDKREGLNPFVVIASAGTTDTGAIDPLQAIGKIAKANNLWYHIDGAYGGFFILVDRVKERFEGIEMADSLVIDPHKGLFLPYGLGAVLVKDKDAVYHSNHYRANYMQDAIDDDMPVNPADVSPELTKHFRSLRMWLPLQLHGIEPFIACLEEKLLLTQYFREELVKIGFKVGPEPDLSVSYFWYPTNNDNENNFNETLLKELHNDGEIFLSSTLINGKFVIRMALLSFRTKLETIDKAIAMIERGLTKTII</sequence>
<accession>A0AAU7BP85</accession>
<dbReference type="PANTHER" id="PTHR11999:SF70">
    <property type="entry name" value="MIP05841P"/>
    <property type="match status" value="1"/>
</dbReference>
<name>A0AAU7BP85_9FLAO</name>
<evidence type="ECO:0000256" key="6">
    <source>
        <dbReference type="PIRSR" id="PIRSR602129-50"/>
    </source>
</evidence>
<evidence type="ECO:0000256" key="3">
    <source>
        <dbReference type="ARBA" id="ARBA00022793"/>
    </source>
</evidence>
<dbReference type="AlphaFoldDB" id="A0AAU7BP85"/>
<evidence type="ECO:0000256" key="1">
    <source>
        <dbReference type="ARBA" id="ARBA00001933"/>
    </source>
</evidence>
<evidence type="ECO:0000256" key="7">
    <source>
        <dbReference type="RuleBase" id="RU000382"/>
    </source>
</evidence>
<dbReference type="InterPro" id="IPR015421">
    <property type="entry name" value="PyrdxlP-dep_Trfase_major"/>
</dbReference>
<dbReference type="Gene3D" id="3.40.640.10">
    <property type="entry name" value="Type I PLP-dependent aspartate aminotransferase-like (Major domain)"/>
    <property type="match status" value="1"/>
</dbReference>